<accession>A0A392SZL7</accession>
<protein>
    <submittedName>
        <fullName evidence="2">Uncharacterized protein</fullName>
    </submittedName>
</protein>
<feature type="region of interest" description="Disordered" evidence="1">
    <location>
        <begin position="1"/>
        <end position="45"/>
    </location>
</feature>
<dbReference type="AlphaFoldDB" id="A0A392SZL7"/>
<name>A0A392SZL7_9FABA</name>
<evidence type="ECO:0000313" key="2">
    <source>
        <dbReference type="EMBL" id="MCI53515.1"/>
    </source>
</evidence>
<proteinExistence type="predicted"/>
<evidence type="ECO:0000313" key="3">
    <source>
        <dbReference type="Proteomes" id="UP000265520"/>
    </source>
</evidence>
<keyword evidence="3" id="KW-1185">Reference proteome</keyword>
<feature type="non-terminal residue" evidence="2">
    <location>
        <position position="45"/>
    </location>
</feature>
<reference evidence="2 3" key="1">
    <citation type="journal article" date="2018" name="Front. Plant Sci.">
        <title>Red Clover (Trifolium pratense) and Zigzag Clover (T. medium) - A Picture of Genomic Similarities and Differences.</title>
        <authorList>
            <person name="Dluhosova J."/>
            <person name="Istvanek J."/>
            <person name="Nedelnik J."/>
            <person name="Repkova J."/>
        </authorList>
    </citation>
    <scope>NUCLEOTIDE SEQUENCE [LARGE SCALE GENOMIC DNA]</scope>
    <source>
        <strain evidence="3">cv. 10/8</strain>
        <tissue evidence="2">Leaf</tissue>
    </source>
</reference>
<dbReference type="EMBL" id="LXQA010464451">
    <property type="protein sequence ID" value="MCI53515.1"/>
    <property type="molecule type" value="Genomic_DNA"/>
</dbReference>
<sequence>MIGDWRLANTMKPKHIAAGSDRNISGQHGSGQSGSAIRWKKPKAG</sequence>
<dbReference type="Proteomes" id="UP000265520">
    <property type="component" value="Unassembled WGS sequence"/>
</dbReference>
<evidence type="ECO:0000256" key="1">
    <source>
        <dbReference type="SAM" id="MobiDB-lite"/>
    </source>
</evidence>
<comment type="caution">
    <text evidence="2">The sequence shown here is derived from an EMBL/GenBank/DDBJ whole genome shotgun (WGS) entry which is preliminary data.</text>
</comment>
<organism evidence="2 3">
    <name type="scientific">Trifolium medium</name>
    <dbReference type="NCBI Taxonomy" id="97028"/>
    <lineage>
        <taxon>Eukaryota</taxon>
        <taxon>Viridiplantae</taxon>
        <taxon>Streptophyta</taxon>
        <taxon>Embryophyta</taxon>
        <taxon>Tracheophyta</taxon>
        <taxon>Spermatophyta</taxon>
        <taxon>Magnoliopsida</taxon>
        <taxon>eudicotyledons</taxon>
        <taxon>Gunneridae</taxon>
        <taxon>Pentapetalae</taxon>
        <taxon>rosids</taxon>
        <taxon>fabids</taxon>
        <taxon>Fabales</taxon>
        <taxon>Fabaceae</taxon>
        <taxon>Papilionoideae</taxon>
        <taxon>50 kb inversion clade</taxon>
        <taxon>NPAAA clade</taxon>
        <taxon>Hologalegina</taxon>
        <taxon>IRL clade</taxon>
        <taxon>Trifolieae</taxon>
        <taxon>Trifolium</taxon>
    </lineage>
</organism>